<protein>
    <submittedName>
        <fullName evidence="2">SWIM-type domain-containing protein</fullName>
    </submittedName>
</protein>
<name>A0AA85FJJ0_9TREM</name>
<dbReference type="AlphaFoldDB" id="A0AA85FJJ0"/>
<evidence type="ECO:0000313" key="2">
    <source>
        <dbReference type="WBParaSite" id="SRDH1_53550.1"/>
    </source>
</evidence>
<reference evidence="1" key="1">
    <citation type="submission" date="2022-06" db="EMBL/GenBank/DDBJ databases">
        <authorList>
            <person name="Berger JAMES D."/>
            <person name="Berger JAMES D."/>
        </authorList>
    </citation>
    <scope>NUCLEOTIDE SEQUENCE [LARGE SCALE GENOMIC DNA]</scope>
</reference>
<proteinExistence type="predicted"/>
<accession>A0AA85FJJ0</accession>
<organism evidence="1 2">
    <name type="scientific">Schistosoma rodhaini</name>
    <dbReference type="NCBI Taxonomy" id="6188"/>
    <lineage>
        <taxon>Eukaryota</taxon>
        <taxon>Metazoa</taxon>
        <taxon>Spiralia</taxon>
        <taxon>Lophotrochozoa</taxon>
        <taxon>Platyhelminthes</taxon>
        <taxon>Trematoda</taxon>
        <taxon>Digenea</taxon>
        <taxon>Strigeidida</taxon>
        <taxon>Schistosomatoidea</taxon>
        <taxon>Schistosomatidae</taxon>
        <taxon>Schistosoma</taxon>
    </lineage>
</organism>
<dbReference type="WBParaSite" id="SRDH1_53550.1">
    <property type="protein sequence ID" value="SRDH1_53550.1"/>
    <property type="gene ID" value="SRDH1_53550"/>
</dbReference>
<reference evidence="2" key="2">
    <citation type="submission" date="2023-11" db="UniProtKB">
        <authorList>
            <consortium name="WormBaseParasite"/>
        </authorList>
    </citation>
    <scope>IDENTIFICATION</scope>
</reference>
<dbReference type="Proteomes" id="UP000050792">
    <property type="component" value="Unassembled WGS sequence"/>
</dbReference>
<sequence>MMDKNTDDSCNCQMKEINNLCAHNLVFLISVSFSDKSKPGNSSSPNTIVMIMDNDDVSMEVQVPQAEFITTDE</sequence>
<keyword evidence="1" id="KW-1185">Reference proteome</keyword>
<evidence type="ECO:0000313" key="1">
    <source>
        <dbReference type="Proteomes" id="UP000050792"/>
    </source>
</evidence>